<feature type="transmembrane region" description="Helical" evidence="5">
    <location>
        <begin position="656"/>
        <end position="681"/>
    </location>
</feature>
<evidence type="ECO:0000256" key="2">
    <source>
        <dbReference type="ARBA" id="ARBA00022692"/>
    </source>
</evidence>
<feature type="domain" description="ABC transmembrane type-1" evidence="6">
    <location>
        <begin position="484"/>
        <end position="678"/>
    </location>
</feature>
<reference evidence="8" key="1">
    <citation type="journal article" date="2019" name="Int. J. Syst. Evol. Microbiol.">
        <title>The Global Catalogue of Microorganisms (GCM) 10K type strain sequencing project: providing services to taxonomists for standard genome sequencing and annotation.</title>
        <authorList>
            <consortium name="The Broad Institute Genomics Platform"/>
            <consortium name="The Broad Institute Genome Sequencing Center for Infectious Disease"/>
            <person name="Wu L."/>
            <person name="Ma J."/>
        </authorList>
    </citation>
    <scope>NUCLEOTIDE SEQUENCE [LARGE SCALE GENOMIC DNA]</scope>
    <source>
        <strain evidence="8">CGMCC 1.10188</strain>
    </source>
</reference>
<keyword evidence="4 5" id="KW-0472">Membrane</keyword>
<keyword evidence="5" id="KW-0813">Transport</keyword>
<evidence type="ECO:0000313" key="8">
    <source>
        <dbReference type="Proteomes" id="UP000603352"/>
    </source>
</evidence>
<feature type="transmembrane region" description="Helical" evidence="5">
    <location>
        <begin position="520"/>
        <end position="540"/>
    </location>
</feature>
<feature type="transmembrane region" description="Helical" evidence="5">
    <location>
        <begin position="366"/>
        <end position="388"/>
    </location>
</feature>
<proteinExistence type="inferred from homology"/>
<feature type="transmembrane region" description="Helical" evidence="5">
    <location>
        <begin position="265"/>
        <end position="287"/>
    </location>
</feature>
<feature type="transmembrane region" description="Helical" evidence="5">
    <location>
        <begin position="324"/>
        <end position="346"/>
    </location>
</feature>
<dbReference type="SUPFAM" id="SSF161098">
    <property type="entry name" value="MetI-like"/>
    <property type="match status" value="2"/>
</dbReference>
<keyword evidence="3 5" id="KW-1133">Transmembrane helix</keyword>
<dbReference type="Proteomes" id="UP000603352">
    <property type="component" value="Unassembled WGS sequence"/>
</dbReference>
<evidence type="ECO:0000259" key="6">
    <source>
        <dbReference type="PROSITE" id="PS50928"/>
    </source>
</evidence>
<feature type="transmembrane region" description="Helical" evidence="5">
    <location>
        <begin position="185"/>
        <end position="207"/>
    </location>
</feature>
<feature type="transmembrane region" description="Helical" evidence="5">
    <location>
        <begin position="614"/>
        <end position="636"/>
    </location>
</feature>
<dbReference type="InterPro" id="IPR035906">
    <property type="entry name" value="MetI-like_sf"/>
</dbReference>
<feature type="transmembrane region" description="Helical" evidence="5">
    <location>
        <begin position="429"/>
        <end position="451"/>
    </location>
</feature>
<evidence type="ECO:0000256" key="3">
    <source>
        <dbReference type="ARBA" id="ARBA00022989"/>
    </source>
</evidence>
<dbReference type="RefSeq" id="WP_188574853.1">
    <property type="nucleotide sequence ID" value="NZ_BMDZ01000004.1"/>
</dbReference>
<evidence type="ECO:0000256" key="5">
    <source>
        <dbReference type="RuleBase" id="RU363032"/>
    </source>
</evidence>
<evidence type="ECO:0000256" key="1">
    <source>
        <dbReference type="ARBA" id="ARBA00004651"/>
    </source>
</evidence>
<feature type="domain" description="ABC transmembrane type-1" evidence="6">
    <location>
        <begin position="181"/>
        <end position="388"/>
    </location>
</feature>
<organism evidence="7 8">
    <name type="scientific">Tistrella bauzanensis</name>
    <dbReference type="NCBI Taxonomy" id="657419"/>
    <lineage>
        <taxon>Bacteria</taxon>
        <taxon>Pseudomonadati</taxon>
        <taxon>Pseudomonadota</taxon>
        <taxon>Alphaproteobacteria</taxon>
        <taxon>Geminicoccales</taxon>
        <taxon>Geminicoccaceae</taxon>
        <taxon>Tistrella</taxon>
    </lineage>
</organism>
<comment type="subcellular location">
    <subcellularLocation>
        <location evidence="1 5">Cell membrane</location>
        <topology evidence="1 5">Multi-pass membrane protein</topology>
    </subcellularLocation>
</comment>
<keyword evidence="2 5" id="KW-0812">Transmembrane</keyword>
<feature type="transmembrane region" description="Helical" evidence="5">
    <location>
        <begin position="219"/>
        <end position="241"/>
    </location>
</feature>
<gene>
    <name evidence="7" type="ORF">GCM10011505_06570</name>
</gene>
<dbReference type="PROSITE" id="PS50928">
    <property type="entry name" value="ABC_TM1"/>
    <property type="match status" value="2"/>
</dbReference>
<accession>A0ABQ1IAS6</accession>
<name>A0ABQ1IAS6_9PROT</name>
<dbReference type="Pfam" id="PF00528">
    <property type="entry name" value="BPD_transp_1"/>
    <property type="match status" value="2"/>
</dbReference>
<dbReference type="Gene3D" id="1.10.3720.10">
    <property type="entry name" value="MetI-like"/>
    <property type="match status" value="2"/>
</dbReference>
<feature type="transmembrane region" description="Helical" evidence="5">
    <location>
        <begin position="560"/>
        <end position="581"/>
    </location>
</feature>
<dbReference type="PANTHER" id="PTHR43496:SF1">
    <property type="entry name" value="POLYGALACTURONAN_RHAMNOGALACTURONAN TRANSPORT SYSTEM PERMEASE PROTEIN YTEP"/>
    <property type="match status" value="1"/>
</dbReference>
<evidence type="ECO:0000313" key="7">
    <source>
        <dbReference type="EMBL" id="GGB28006.1"/>
    </source>
</evidence>
<dbReference type="InterPro" id="IPR000515">
    <property type="entry name" value="MetI-like"/>
</dbReference>
<feature type="transmembrane region" description="Helical" evidence="5">
    <location>
        <begin position="484"/>
        <end position="508"/>
    </location>
</feature>
<sequence length="706" mass="73755">MHKSVSDRILLVAMLALVALFIAWPIGSMLIRSVQVPVPLSTARLADMTRAALAVLPGDRGTALPARWAAEAAPRPRMEAIAAAFALNGLDVPWDRAAAFDRQIPAAEQALAGLAPDLRARVTEDLPLAVAMLHKRAVLVHLAGDALAPATREALRSGQTITIGIDHYSRVAREHRLRAAGLNSLLLATTTTVITTMLAFLAAFGISRGLVAGAGLARFGLLVPLVSPPVVVATAAVLLFGRNGVITHDLLDRALGWTDAAHDNLYGLGGVLVAQVLSFLPAAFIVFDNLFTRPDGRLDEAAASAGASPWKRFRHVTLPMAQPGIVRAATLVFILSMTDFGNPMVIGRDLPVLAGVLYDEMIGFHNTAFAAAIAVWLIVPALAIALALNRIGGRRRFTSGFGGGDDGGRNRQAGAAMAPPPALRRGFSLLVWSVIAATGVIYATIIAGAFVKVWGRDWGLTPHHFTAMEAVPGFVSSVVGITPVWTSLVVAGIAAPLGGLLAVIAAYLAERHRSALTECMALIILLPAILPGVVFGIGYLTAFNAPFGIRALSLNGTHAVLVLNILFGNMFVGVLAGRALLRRIDRSIDEAAAALGATPVQRIRHVVLPVMRHAAILGALYVFVDGLSTVSAVVFLQGPDIDLAAVAILNAAEGTYYGAACAMSVAILIIVFTVMAAIRLVERGRLPARAAGTNPAAAMGAAMGAV</sequence>
<dbReference type="CDD" id="cd06261">
    <property type="entry name" value="TM_PBP2"/>
    <property type="match status" value="2"/>
</dbReference>
<dbReference type="PANTHER" id="PTHR43496">
    <property type="entry name" value="PROTEIN LPLB"/>
    <property type="match status" value="1"/>
</dbReference>
<keyword evidence="8" id="KW-1185">Reference proteome</keyword>
<comment type="caution">
    <text evidence="7">The sequence shown here is derived from an EMBL/GenBank/DDBJ whole genome shotgun (WGS) entry which is preliminary data.</text>
</comment>
<protein>
    <recommendedName>
        <fullName evidence="6">ABC transmembrane type-1 domain-containing protein</fullName>
    </recommendedName>
</protein>
<dbReference type="EMBL" id="BMDZ01000004">
    <property type="protein sequence ID" value="GGB28006.1"/>
    <property type="molecule type" value="Genomic_DNA"/>
</dbReference>
<evidence type="ECO:0000256" key="4">
    <source>
        <dbReference type="ARBA" id="ARBA00023136"/>
    </source>
</evidence>
<comment type="similarity">
    <text evidence="5">Belongs to the binding-protein-dependent transport system permease family.</text>
</comment>